<gene>
    <name evidence="2" type="ORF">PHLCEN_2v9509</name>
</gene>
<name>A0A2R6NR76_9APHY</name>
<dbReference type="STRING" id="98765.A0A2R6NR76"/>
<accession>A0A2R6NR76</accession>
<evidence type="ECO:0000256" key="1">
    <source>
        <dbReference type="SAM" id="MobiDB-lite"/>
    </source>
</evidence>
<dbReference type="Proteomes" id="UP000186601">
    <property type="component" value="Unassembled WGS sequence"/>
</dbReference>
<protein>
    <submittedName>
        <fullName evidence="2">Uncharacterized protein</fullName>
    </submittedName>
</protein>
<evidence type="ECO:0000313" key="3">
    <source>
        <dbReference type="Proteomes" id="UP000186601"/>
    </source>
</evidence>
<dbReference type="AlphaFoldDB" id="A0A2R6NR76"/>
<sequence>MFEKPAIAFEGRTDEIVRNVQELCRLDPHMFISRTVAAEICMELKTNDAAYNALKRLDKEGLLRFELFSVVVSLIRTFAHTRSIANNANYGVLRQLYMDFPTNDPTVRLVLLLQVFLSESSTPGNTFPTVEALSCRHYVQSCRGKIESIGLHPIKRADLLEVLASRFAPERLNGVLEYGRSILGLSRNEIEGVLQELAFRCLEIGCKGKLLKKLVELYPFLADAIRERVLKKYKIDLDDLPPWQNEVACSMFEAPLCQDFMVPKMSYFEDSRSTPVTRENGPVIQAQSAAGVEERQATGHVEALATKPAAEDGDDLGHIGQDTLSTMIRKDELAPTRGRRRFYDAYASYHDTQGKLTYPADNLAVGRWVRMHFGARSPVTAIFMMHAILNGNSTVMQPFLQYTETHDPANRIPLTLKHFKLLARLGRALAPALFDDIEAGIEFYFGEEDYLTLEELNGNSPRSSSRKRHARIRIKMVTEYTVKTESSPTPPTTQLGSSSAVTTVNLPAVTKGKKRPRRSATSSTKSYIVPDSDDEMIADDADVVMHEVHAIAKRRKVESNLQQWIKHLSVLLKEEQKKCKEIKKLAHAACASGTKVRVPKTEFHRSLSSALVRLRKADREKRQQLYGADFPLEDYSSGEEDEYHERTTRPLKRRKNEQPS</sequence>
<evidence type="ECO:0000313" key="2">
    <source>
        <dbReference type="EMBL" id="PSR74795.1"/>
    </source>
</evidence>
<proteinExistence type="predicted"/>
<comment type="caution">
    <text evidence="2">The sequence shown here is derived from an EMBL/GenBank/DDBJ whole genome shotgun (WGS) entry which is preliminary data.</text>
</comment>
<reference evidence="2 3" key="1">
    <citation type="submission" date="2018-02" db="EMBL/GenBank/DDBJ databases">
        <title>Genome sequence of the basidiomycete white-rot fungus Phlebia centrifuga.</title>
        <authorList>
            <person name="Granchi Z."/>
            <person name="Peng M."/>
            <person name="de Vries R.P."/>
            <person name="Hilden K."/>
            <person name="Makela M.R."/>
            <person name="Grigoriev I."/>
            <person name="Riley R."/>
        </authorList>
    </citation>
    <scope>NUCLEOTIDE SEQUENCE [LARGE SCALE GENOMIC DNA]</scope>
    <source>
        <strain evidence="2 3">FBCC195</strain>
    </source>
</reference>
<organism evidence="2 3">
    <name type="scientific">Hermanssonia centrifuga</name>
    <dbReference type="NCBI Taxonomy" id="98765"/>
    <lineage>
        <taxon>Eukaryota</taxon>
        <taxon>Fungi</taxon>
        <taxon>Dikarya</taxon>
        <taxon>Basidiomycota</taxon>
        <taxon>Agaricomycotina</taxon>
        <taxon>Agaricomycetes</taxon>
        <taxon>Polyporales</taxon>
        <taxon>Meruliaceae</taxon>
        <taxon>Hermanssonia</taxon>
    </lineage>
</organism>
<dbReference type="EMBL" id="MLYV02000956">
    <property type="protein sequence ID" value="PSR74795.1"/>
    <property type="molecule type" value="Genomic_DNA"/>
</dbReference>
<feature type="compositionally biased region" description="Basic residues" evidence="1">
    <location>
        <begin position="649"/>
        <end position="660"/>
    </location>
</feature>
<keyword evidence="3" id="KW-1185">Reference proteome</keyword>
<dbReference type="OrthoDB" id="270318at2759"/>
<feature type="region of interest" description="Disordered" evidence="1">
    <location>
        <begin position="628"/>
        <end position="660"/>
    </location>
</feature>